<dbReference type="OrthoDB" id="694021at2759"/>
<dbReference type="AlphaFoldDB" id="A0A3L6S2S5"/>
<evidence type="ECO:0000313" key="3">
    <source>
        <dbReference type="EMBL" id="RLN12929.1"/>
    </source>
</evidence>
<keyword evidence="4" id="KW-1185">Reference proteome</keyword>
<evidence type="ECO:0000313" key="4">
    <source>
        <dbReference type="Proteomes" id="UP000275267"/>
    </source>
</evidence>
<dbReference type="InterPro" id="IPR004264">
    <property type="entry name" value="Transposase_23"/>
</dbReference>
<evidence type="ECO:0000259" key="2">
    <source>
        <dbReference type="Pfam" id="PF03017"/>
    </source>
</evidence>
<evidence type="ECO:0000256" key="1">
    <source>
        <dbReference type="SAM" id="MobiDB-lite"/>
    </source>
</evidence>
<dbReference type="STRING" id="4540.A0A3L6S2S5"/>
<feature type="region of interest" description="Disordered" evidence="1">
    <location>
        <begin position="1"/>
        <end position="64"/>
    </location>
</feature>
<name>A0A3L6S2S5_PANMI</name>
<proteinExistence type="predicted"/>
<feature type="domain" description="Transposase Tnp1/En/Spm-like" evidence="2">
    <location>
        <begin position="115"/>
        <end position="170"/>
    </location>
</feature>
<dbReference type="Pfam" id="PF03017">
    <property type="entry name" value="Transposase_23"/>
    <property type="match status" value="1"/>
</dbReference>
<feature type="compositionally biased region" description="Polar residues" evidence="1">
    <location>
        <begin position="1"/>
        <end position="10"/>
    </location>
</feature>
<reference evidence="4" key="1">
    <citation type="journal article" date="2019" name="Nat. Commun.">
        <title>The genome of broomcorn millet.</title>
        <authorList>
            <person name="Zou C."/>
            <person name="Miki D."/>
            <person name="Li D."/>
            <person name="Tang Q."/>
            <person name="Xiao L."/>
            <person name="Rajput S."/>
            <person name="Deng P."/>
            <person name="Jia W."/>
            <person name="Huang R."/>
            <person name="Zhang M."/>
            <person name="Sun Y."/>
            <person name="Hu J."/>
            <person name="Fu X."/>
            <person name="Schnable P.S."/>
            <person name="Li F."/>
            <person name="Zhang H."/>
            <person name="Feng B."/>
            <person name="Zhu X."/>
            <person name="Liu R."/>
            <person name="Schnable J.C."/>
            <person name="Zhu J.-K."/>
            <person name="Zhang H."/>
        </authorList>
    </citation>
    <scope>NUCLEOTIDE SEQUENCE [LARGE SCALE GENOMIC DNA]</scope>
</reference>
<organism evidence="3 4">
    <name type="scientific">Panicum miliaceum</name>
    <name type="common">Proso millet</name>
    <name type="synonym">Broomcorn millet</name>
    <dbReference type="NCBI Taxonomy" id="4540"/>
    <lineage>
        <taxon>Eukaryota</taxon>
        <taxon>Viridiplantae</taxon>
        <taxon>Streptophyta</taxon>
        <taxon>Embryophyta</taxon>
        <taxon>Tracheophyta</taxon>
        <taxon>Spermatophyta</taxon>
        <taxon>Magnoliopsida</taxon>
        <taxon>Liliopsida</taxon>
        <taxon>Poales</taxon>
        <taxon>Poaceae</taxon>
        <taxon>PACMAD clade</taxon>
        <taxon>Panicoideae</taxon>
        <taxon>Panicodae</taxon>
        <taxon>Paniceae</taxon>
        <taxon>Panicinae</taxon>
        <taxon>Panicum</taxon>
        <taxon>Panicum sect. Panicum</taxon>
    </lineage>
</organism>
<accession>A0A3L6S2S5</accession>
<feature type="compositionally biased region" description="Polar residues" evidence="1">
    <location>
        <begin position="40"/>
        <end position="55"/>
    </location>
</feature>
<dbReference type="Proteomes" id="UP000275267">
    <property type="component" value="Unassembled WGS sequence"/>
</dbReference>
<feature type="compositionally biased region" description="Basic and acidic residues" evidence="1">
    <location>
        <begin position="21"/>
        <end position="35"/>
    </location>
</feature>
<gene>
    <name evidence="3" type="ORF">C2845_PM09G21050</name>
</gene>
<protein>
    <recommendedName>
        <fullName evidence="2">Transposase Tnp1/En/Spm-like domain-containing protein</fullName>
    </recommendedName>
</protein>
<comment type="caution">
    <text evidence="3">The sequence shown here is derived from an EMBL/GenBank/DDBJ whole genome shotgun (WGS) entry which is preliminary data.</text>
</comment>
<sequence length="189" mass="21262">MKEQKFMSNEYNDDDDLFLSNEKHCQEDPIYKEVSHQGAEPSSPQCSTNQSTQQELDARKRNPTDGRKIKKMKLTKNQQGVLQDTTAMTQRMITPDKGAGYKVDKQPPIKVGSTVLLKTSNYPNKVIVAYATLLSSSPKAQAGGVEIGKQFYKVRINHPTIQEEPLMRPMTGTEPLVMAMLKEYQLLGL</sequence>
<dbReference type="EMBL" id="PQIB02000006">
    <property type="protein sequence ID" value="RLN12929.1"/>
    <property type="molecule type" value="Genomic_DNA"/>
</dbReference>